<evidence type="ECO:0000313" key="1">
    <source>
        <dbReference type="EMBL" id="VDN35305.1"/>
    </source>
</evidence>
<protein>
    <submittedName>
        <fullName evidence="1 3">Uncharacterized protein</fullName>
    </submittedName>
</protein>
<dbReference type="OrthoDB" id="5872039at2759"/>
<name>A0A183EGL0_9BILA</name>
<proteinExistence type="predicted"/>
<sequence length="159" mass="17241">MLGRSPLGLRVTDYEEQIGADVVQHGLAGTNIARYHIEKPLSSKTFATVTKAITKWKIQTRANRALRQQQAASGARKTVDAFVSAVSHMPQQTAKKASQKLTPSVTPLTRSDNITAQAIHSMSLNLPHAVGLASDFKREQELSKCVQIDETTSTAGQVC</sequence>
<keyword evidence="2" id="KW-1185">Reference proteome</keyword>
<dbReference type="AlphaFoldDB" id="A0A183EGL0"/>
<dbReference type="Proteomes" id="UP000271098">
    <property type="component" value="Unassembled WGS sequence"/>
</dbReference>
<dbReference type="EMBL" id="UYRT01089764">
    <property type="protein sequence ID" value="VDN35305.1"/>
    <property type="molecule type" value="Genomic_DNA"/>
</dbReference>
<reference evidence="1 2" key="2">
    <citation type="submission" date="2018-11" db="EMBL/GenBank/DDBJ databases">
        <authorList>
            <consortium name="Pathogen Informatics"/>
        </authorList>
    </citation>
    <scope>NUCLEOTIDE SEQUENCE [LARGE SCALE GENOMIC DNA]</scope>
</reference>
<evidence type="ECO:0000313" key="2">
    <source>
        <dbReference type="Proteomes" id="UP000271098"/>
    </source>
</evidence>
<reference evidence="3" key="1">
    <citation type="submission" date="2016-06" db="UniProtKB">
        <authorList>
            <consortium name="WormBaseParasite"/>
        </authorList>
    </citation>
    <scope>IDENTIFICATION</scope>
</reference>
<evidence type="ECO:0000313" key="3">
    <source>
        <dbReference type="WBParaSite" id="GPUH_0002012601-mRNA-1"/>
    </source>
</evidence>
<accession>A0A183EGL0</accession>
<dbReference type="WBParaSite" id="GPUH_0002012601-mRNA-1">
    <property type="protein sequence ID" value="GPUH_0002012601-mRNA-1"/>
    <property type="gene ID" value="GPUH_0002012601"/>
</dbReference>
<organism evidence="3">
    <name type="scientific">Gongylonema pulchrum</name>
    <dbReference type="NCBI Taxonomy" id="637853"/>
    <lineage>
        <taxon>Eukaryota</taxon>
        <taxon>Metazoa</taxon>
        <taxon>Ecdysozoa</taxon>
        <taxon>Nematoda</taxon>
        <taxon>Chromadorea</taxon>
        <taxon>Rhabditida</taxon>
        <taxon>Spirurina</taxon>
        <taxon>Spiruromorpha</taxon>
        <taxon>Spiruroidea</taxon>
        <taxon>Gongylonematidae</taxon>
        <taxon>Gongylonema</taxon>
    </lineage>
</organism>
<gene>
    <name evidence="1" type="ORF">GPUH_LOCUS20100</name>
</gene>